<accession>A0ABV7CF87</accession>
<dbReference type="EMBL" id="JBHRSD010000002">
    <property type="protein sequence ID" value="MFC3031275.1"/>
    <property type="molecule type" value="Genomic_DNA"/>
</dbReference>
<sequence length="218" mass="24017">MLKQAVGIIIPLTLLGCSSEDLETTNFGSDLYKNNYYLVNASGTEVAFHLANTEVDGDERDASNNKYWVQTLTAGADVVKTKHEHNVAQKVTFYAESRNPAGKSAKVTEKVKTDKDYNVIAWQDSNGAFGINVLRREQSNRSGQFAVRFFALDAQQVIVNGTTMTLARAGISEWYYIDECGQDIVVAGQRLDICQGSYNNSYLLVVGQQGLIAQVNQS</sequence>
<name>A0ABV7CF87_9GAMM</name>
<evidence type="ECO:0008006" key="3">
    <source>
        <dbReference type="Google" id="ProtNLM"/>
    </source>
</evidence>
<dbReference type="RefSeq" id="WP_377120350.1">
    <property type="nucleotide sequence ID" value="NZ_JBHRSD010000002.1"/>
</dbReference>
<dbReference type="Proteomes" id="UP001595453">
    <property type="component" value="Unassembled WGS sequence"/>
</dbReference>
<proteinExistence type="predicted"/>
<evidence type="ECO:0000313" key="2">
    <source>
        <dbReference type="Proteomes" id="UP001595453"/>
    </source>
</evidence>
<evidence type="ECO:0000313" key="1">
    <source>
        <dbReference type="EMBL" id="MFC3031275.1"/>
    </source>
</evidence>
<comment type="caution">
    <text evidence="1">The sequence shown here is derived from an EMBL/GenBank/DDBJ whole genome shotgun (WGS) entry which is preliminary data.</text>
</comment>
<reference evidence="2" key="1">
    <citation type="journal article" date="2019" name="Int. J. Syst. Evol. Microbiol.">
        <title>The Global Catalogue of Microorganisms (GCM) 10K type strain sequencing project: providing services to taxonomists for standard genome sequencing and annotation.</title>
        <authorList>
            <consortium name="The Broad Institute Genomics Platform"/>
            <consortium name="The Broad Institute Genome Sequencing Center for Infectious Disease"/>
            <person name="Wu L."/>
            <person name="Ma J."/>
        </authorList>
    </citation>
    <scope>NUCLEOTIDE SEQUENCE [LARGE SCALE GENOMIC DNA]</scope>
    <source>
        <strain evidence="2">KCTC 42730</strain>
    </source>
</reference>
<protein>
    <recommendedName>
        <fullName evidence="3">Lipoprotein</fullName>
    </recommendedName>
</protein>
<gene>
    <name evidence="1" type="ORF">ACFOEE_01880</name>
</gene>
<organism evidence="1 2">
    <name type="scientific">Pseudoalteromonas fenneropenaei</name>
    <dbReference type="NCBI Taxonomy" id="1737459"/>
    <lineage>
        <taxon>Bacteria</taxon>
        <taxon>Pseudomonadati</taxon>
        <taxon>Pseudomonadota</taxon>
        <taxon>Gammaproteobacteria</taxon>
        <taxon>Alteromonadales</taxon>
        <taxon>Pseudoalteromonadaceae</taxon>
        <taxon>Pseudoalteromonas</taxon>
    </lineage>
</organism>
<dbReference type="PROSITE" id="PS51257">
    <property type="entry name" value="PROKAR_LIPOPROTEIN"/>
    <property type="match status" value="1"/>
</dbReference>
<keyword evidence="2" id="KW-1185">Reference proteome</keyword>